<keyword evidence="2" id="KW-1185">Reference proteome</keyword>
<dbReference type="GeneID" id="20525942"/>
<evidence type="ECO:0000313" key="1">
    <source>
        <dbReference type="EMBL" id="KCV71799.1"/>
    </source>
</evidence>
<evidence type="ECO:0000313" key="2">
    <source>
        <dbReference type="Proteomes" id="UP000030693"/>
    </source>
</evidence>
<reference evidence="1" key="1">
    <citation type="submission" date="2013-04" db="EMBL/GenBank/DDBJ databases">
        <title>The Genome Sequence of Fonticula alba ATCC 38817.</title>
        <authorList>
            <consortium name="The Broad Institute Genomics Platform"/>
            <person name="Russ C."/>
            <person name="Cuomo C."/>
            <person name="Burger G."/>
            <person name="Gray M.W."/>
            <person name="Holland P.W.H."/>
            <person name="King N."/>
            <person name="Lang F.B.F."/>
            <person name="Roger A.J."/>
            <person name="Ruiz-Trillo I."/>
            <person name="Brown M."/>
            <person name="Walker B."/>
            <person name="Young S."/>
            <person name="Zeng Q."/>
            <person name="Gargeya S."/>
            <person name="Fitzgerald M."/>
            <person name="Haas B."/>
            <person name="Abouelleil A."/>
            <person name="Allen A.W."/>
            <person name="Alvarado L."/>
            <person name="Arachchi H.M."/>
            <person name="Berlin A.M."/>
            <person name="Chapman S.B."/>
            <person name="Gainer-Dewar J."/>
            <person name="Goldberg J."/>
            <person name="Griggs A."/>
            <person name="Gujja S."/>
            <person name="Hansen M."/>
            <person name="Howarth C."/>
            <person name="Imamovic A."/>
            <person name="Ireland A."/>
            <person name="Larimer J."/>
            <person name="McCowan C."/>
            <person name="Murphy C."/>
            <person name="Pearson M."/>
            <person name="Poon T.W."/>
            <person name="Priest M."/>
            <person name="Roberts A."/>
            <person name="Saif S."/>
            <person name="Shea T."/>
            <person name="Sisk P."/>
            <person name="Sykes S."/>
            <person name="Wortman J."/>
            <person name="Nusbaum C."/>
            <person name="Birren B."/>
        </authorList>
    </citation>
    <scope>NUCLEOTIDE SEQUENCE [LARGE SCALE GENOMIC DNA]</scope>
    <source>
        <strain evidence="1">ATCC 38817</strain>
    </source>
</reference>
<name>A0A058ZBM2_FONAL</name>
<dbReference type="AlphaFoldDB" id="A0A058ZBM2"/>
<dbReference type="EMBL" id="KB932202">
    <property type="protein sequence ID" value="KCV71799.1"/>
    <property type="molecule type" value="Genomic_DNA"/>
</dbReference>
<dbReference type="Proteomes" id="UP000030693">
    <property type="component" value="Unassembled WGS sequence"/>
</dbReference>
<sequence>MPACWPNAPITTHLVLPPPLPPFPSSLALPVPLSRLRDRCHTTQAPTRSPMFFTEPEFLDGLERYLHASALAEPEGRAPALYKAFAQYKLANATFKSICQSQQKRRQVQFAASLAQWAKEHPRHSPKELEKAVHERLVFFFFS</sequence>
<organism evidence="1">
    <name type="scientific">Fonticula alba</name>
    <name type="common">Slime mold</name>
    <dbReference type="NCBI Taxonomy" id="691883"/>
    <lineage>
        <taxon>Eukaryota</taxon>
        <taxon>Rotosphaerida</taxon>
        <taxon>Fonticulaceae</taxon>
        <taxon>Fonticula</taxon>
    </lineage>
</organism>
<accession>A0A058ZBM2</accession>
<proteinExistence type="predicted"/>
<protein>
    <submittedName>
        <fullName evidence="1">Uncharacterized protein</fullName>
    </submittedName>
</protein>
<dbReference type="RefSeq" id="XP_009493377.1">
    <property type="nucleotide sequence ID" value="XM_009495102.1"/>
</dbReference>
<gene>
    <name evidence="1" type="ORF">H696_01217</name>
</gene>